<keyword evidence="3" id="KW-1185">Reference proteome</keyword>
<keyword evidence="1" id="KW-0472">Membrane</keyword>
<feature type="transmembrane region" description="Helical" evidence="1">
    <location>
        <begin position="53"/>
        <end position="76"/>
    </location>
</feature>
<accession>A0AAE3FQL9</accession>
<feature type="transmembrane region" description="Helical" evidence="1">
    <location>
        <begin position="23"/>
        <end position="47"/>
    </location>
</feature>
<proteinExistence type="predicted"/>
<protein>
    <submittedName>
        <fullName evidence="2">Uncharacterized protein</fullName>
    </submittedName>
</protein>
<dbReference type="EMBL" id="JAKRVY010000002">
    <property type="protein sequence ID" value="MCL9813078.1"/>
    <property type="molecule type" value="Genomic_DNA"/>
</dbReference>
<organism evidence="2 3">
    <name type="scientific">Natranaeroarchaeum aerophilus</name>
    <dbReference type="NCBI Taxonomy" id="2917711"/>
    <lineage>
        <taxon>Archaea</taxon>
        <taxon>Methanobacteriati</taxon>
        <taxon>Methanobacteriota</taxon>
        <taxon>Stenosarchaea group</taxon>
        <taxon>Halobacteria</taxon>
        <taxon>Halobacteriales</taxon>
        <taxon>Natronoarchaeaceae</taxon>
        <taxon>Natranaeroarchaeum</taxon>
    </lineage>
</organism>
<keyword evidence="1" id="KW-0812">Transmembrane</keyword>
<evidence type="ECO:0000256" key="1">
    <source>
        <dbReference type="SAM" id="Phobius"/>
    </source>
</evidence>
<keyword evidence="1" id="KW-1133">Transmembrane helix</keyword>
<dbReference type="Proteomes" id="UP001202674">
    <property type="component" value="Unassembled WGS sequence"/>
</dbReference>
<evidence type="ECO:0000313" key="2">
    <source>
        <dbReference type="EMBL" id="MCL9813078.1"/>
    </source>
</evidence>
<comment type="caution">
    <text evidence="2">The sequence shown here is derived from an EMBL/GenBank/DDBJ whole genome shotgun (WGS) entry which is preliminary data.</text>
</comment>
<gene>
    <name evidence="2" type="ORF">AArcSt11_05360</name>
</gene>
<sequence>MSGHKALESGGVDIGEQWWFRTLVAVLWLLVGALAAIGVYSVAPGIFADVPTLLVGSLVSLFLLVVVTIYIGRALATNYQPQRRF</sequence>
<dbReference type="RefSeq" id="WP_250595267.1">
    <property type="nucleotide sequence ID" value="NZ_JAKRVY010000002.1"/>
</dbReference>
<evidence type="ECO:0000313" key="3">
    <source>
        <dbReference type="Proteomes" id="UP001202674"/>
    </source>
</evidence>
<reference evidence="2 3" key="1">
    <citation type="journal article" date="2022" name="Syst. Appl. Microbiol.">
        <title>Natronocalculus amylovorans gen. nov., sp. nov., and Natranaeroarchaeum aerophilus sp. nov., dominant culturable amylolytic natronoarchaea from hypersaline soda lakes in southwestern Siberia.</title>
        <authorList>
            <person name="Sorokin D.Y."/>
            <person name="Elcheninov A.G."/>
            <person name="Khizhniak T.V."/>
            <person name="Koenen M."/>
            <person name="Bale N.J."/>
            <person name="Damste J.S.S."/>
            <person name="Kublanov I.V."/>
        </authorList>
    </citation>
    <scope>NUCLEOTIDE SEQUENCE [LARGE SCALE GENOMIC DNA]</scope>
    <source>
        <strain evidence="2 3">AArc-St1-1</strain>
    </source>
</reference>
<name>A0AAE3FQL9_9EURY</name>
<dbReference type="AlphaFoldDB" id="A0AAE3FQL9"/>